<comment type="caution">
    <text evidence="1">The sequence shown here is derived from an EMBL/GenBank/DDBJ whole genome shotgun (WGS) entry which is preliminary data.</text>
</comment>
<evidence type="ECO:0000313" key="2">
    <source>
        <dbReference type="Proteomes" id="UP001281147"/>
    </source>
</evidence>
<accession>A0ACC3NEB5</accession>
<organism evidence="1 2">
    <name type="scientific">Vermiconidia calcicola</name>
    <dbReference type="NCBI Taxonomy" id="1690605"/>
    <lineage>
        <taxon>Eukaryota</taxon>
        <taxon>Fungi</taxon>
        <taxon>Dikarya</taxon>
        <taxon>Ascomycota</taxon>
        <taxon>Pezizomycotina</taxon>
        <taxon>Dothideomycetes</taxon>
        <taxon>Dothideomycetidae</taxon>
        <taxon>Mycosphaerellales</taxon>
        <taxon>Extremaceae</taxon>
        <taxon>Vermiconidia</taxon>
    </lineage>
</organism>
<sequence>MEWNGDATVHHFNGTPPTSFSDDTMAGTWTVSDPMAVAYTQGLMMKSATNDVTSGMGSLLIPADHDGSLTLAGNVKFKENVNKPGRYPSNGSADLLSDVCDEDELTPFEYARYHGLTTSYMDEDPRCTVPLPSTPKSADADLADPQATLNLDTLVALGALNGHNCHERWEVDKNAAKFLASAIALGKEYETQDEYGLDEAWSLRDLKTEEPLMSSDPGLELVRLKRRNALIISTEGIPPICLDAWETPSWTVEELHLPAEKDRNVAHEKLDVDNETMQYLKEIFNIPPEGDDEMIIADCGDTLLCPLMPLTPPLMPLSPSLSLAGLSASAGELEFTSTPEDLIATEAREMEEQIINRDTLLEPDDIQDLKPETFDYVEIYGLSPATVQSSSLPARRKRLEDLKADVPILPQDATEPPAKKLKTVSFPEELHTLIAPADSDSSNLDARVAEQDTNTFLNDVLAPLAERAIRRSDNEQLIEFDTTVREPVPAIEAVTLLPPWQELRNDGRSVNPQAMVSRVKKEFMQNEARWSGVSKVETHLPWSPFPARLGKVEEEVFDDGSLARYMAELTFDEDLDIDSLISYTLPALDLTEDDEVLEVAAFEEEGVLLPPSVAATSPRLSPESRVEASGRWVTEQHREHSTGRLDMTTLLKKRKLKLEAAGQSMSHTVKAAVPGASRDSANLASGRGAAQNPTRLNDLVNGGGLSGFMHLYGAPTVHSPVESNQELAEVRVAAPETIVAREVDESAREVNELCTTLVVPTPELGATAADFTSVVVSSQLLSNRELIRRIQSALPHVDLIEREEVSNAPTKTGKAGYSIRDADITVSPGSGIILTTLQKLKQKALPGQTTFFGVHEQIFTTSSRYEHLVVLASEARQPSCAGASATGALDERDTEALAGLMGFVATLDTDVEVRYVAGGDIELANWVAACISRWTINSDLKLLQDETLWERFLRRAGMNPMAAQAVLAKLKVPESVFGSDVMSITAESSSARHGLVAFVDMAPDERVERLSQTVQGSNVMSRVNGVVESRWLATSNTKAT</sequence>
<evidence type="ECO:0000313" key="1">
    <source>
        <dbReference type="EMBL" id="KAK3715005.1"/>
    </source>
</evidence>
<gene>
    <name evidence="1" type="primary">NCOA5</name>
    <name evidence="1" type="ORF">LTR37_007495</name>
</gene>
<reference evidence="1" key="1">
    <citation type="submission" date="2023-07" db="EMBL/GenBank/DDBJ databases">
        <title>Black Yeasts Isolated from many extreme environments.</title>
        <authorList>
            <person name="Coleine C."/>
            <person name="Stajich J.E."/>
            <person name="Selbmann L."/>
        </authorList>
    </citation>
    <scope>NUCLEOTIDE SEQUENCE</scope>
    <source>
        <strain evidence="1">CCFEE 5714</strain>
    </source>
</reference>
<dbReference type="Proteomes" id="UP001281147">
    <property type="component" value="Unassembled WGS sequence"/>
</dbReference>
<dbReference type="EMBL" id="JAUTXU010000052">
    <property type="protein sequence ID" value="KAK3715005.1"/>
    <property type="molecule type" value="Genomic_DNA"/>
</dbReference>
<name>A0ACC3NEB5_9PEZI</name>
<proteinExistence type="predicted"/>
<protein>
    <submittedName>
        <fullName evidence="1">Structural constituent of nuclear pore</fullName>
    </submittedName>
</protein>
<keyword evidence="2" id="KW-1185">Reference proteome</keyword>